<dbReference type="EMBL" id="JACHBU010000009">
    <property type="protein sequence ID" value="MBB6510595.1"/>
    <property type="molecule type" value="Genomic_DNA"/>
</dbReference>
<evidence type="ECO:0000256" key="4">
    <source>
        <dbReference type="PROSITE-ProRule" id="PRU00284"/>
    </source>
</evidence>
<evidence type="ECO:0000256" key="5">
    <source>
        <dbReference type="SAM" id="MobiDB-lite"/>
    </source>
</evidence>
<evidence type="ECO:0000259" key="8">
    <source>
        <dbReference type="PROSITE" id="PS50885"/>
    </source>
</evidence>
<dbReference type="SUPFAM" id="SSF158472">
    <property type="entry name" value="HAMP domain-like"/>
    <property type="match status" value="1"/>
</dbReference>
<keyword evidence="4" id="KW-0807">Transducer</keyword>
<keyword evidence="10" id="KW-1185">Reference proteome</keyword>
<keyword evidence="6" id="KW-0812">Transmembrane</keyword>
<dbReference type="CDD" id="cd11386">
    <property type="entry name" value="MCP_signal"/>
    <property type="match status" value="1"/>
</dbReference>
<name>A0A7X0JN02_9HYPH</name>
<dbReference type="Gene3D" id="6.10.340.10">
    <property type="match status" value="1"/>
</dbReference>
<dbReference type="SUPFAM" id="SSF58104">
    <property type="entry name" value="Methyl-accepting chemotaxis protein (MCP) signaling domain"/>
    <property type="match status" value="1"/>
</dbReference>
<dbReference type="InterPro" id="IPR004090">
    <property type="entry name" value="Chemotax_Me-accpt_rcpt"/>
</dbReference>
<gene>
    <name evidence="9" type="ORF">F4695_003986</name>
</gene>
<evidence type="ECO:0000256" key="6">
    <source>
        <dbReference type="SAM" id="Phobius"/>
    </source>
</evidence>
<evidence type="ECO:0000256" key="2">
    <source>
        <dbReference type="ARBA" id="ARBA00022500"/>
    </source>
</evidence>
<organism evidence="9 10">
    <name type="scientific">Rhizobium soli</name>
    <dbReference type="NCBI Taxonomy" id="424798"/>
    <lineage>
        <taxon>Bacteria</taxon>
        <taxon>Pseudomonadati</taxon>
        <taxon>Pseudomonadota</taxon>
        <taxon>Alphaproteobacteria</taxon>
        <taxon>Hyphomicrobiales</taxon>
        <taxon>Rhizobiaceae</taxon>
        <taxon>Rhizobium/Agrobacterium group</taxon>
        <taxon>Rhizobium</taxon>
    </lineage>
</organism>
<dbReference type="GO" id="GO:0006935">
    <property type="term" value="P:chemotaxis"/>
    <property type="evidence" value="ECO:0007669"/>
    <property type="project" value="UniProtKB-KW"/>
</dbReference>
<feature type="domain" description="Methyl-accepting transducer" evidence="7">
    <location>
        <begin position="348"/>
        <end position="577"/>
    </location>
</feature>
<evidence type="ECO:0000256" key="1">
    <source>
        <dbReference type="ARBA" id="ARBA00004370"/>
    </source>
</evidence>
<dbReference type="AlphaFoldDB" id="A0A7X0JN02"/>
<keyword evidence="6" id="KW-0472">Membrane</keyword>
<evidence type="ECO:0000259" key="7">
    <source>
        <dbReference type="PROSITE" id="PS50111"/>
    </source>
</evidence>
<dbReference type="GO" id="GO:0007165">
    <property type="term" value="P:signal transduction"/>
    <property type="evidence" value="ECO:0007669"/>
    <property type="project" value="UniProtKB-KW"/>
</dbReference>
<proteinExistence type="inferred from homology"/>
<dbReference type="RefSeq" id="WP_184655736.1">
    <property type="nucleotide sequence ID" value="NZ_JACHBU010000009.1"/>
</dbReference>
<dbReference type="PROSITE" id="PS50885">
    <property type="entry name" value="HAMP"/>
    <property type="match status" value="2"/>
</dbReference>
<dbReference type="Gene3D" id="1.10.287.950">
    <property type="entry name" value="Methyl-accepting chemotaxis protein"/>
    <property type="match status" value="1"/>
</dbReference>
<feature type="transmembrane region" description="Helical" evidence="6">
    <location>
        <begin position="12"/>
        <end position="30"/>
    </location>
</feature>
<comment type="subcellular location">
    <subcellularLocation>
        <location evidence="1">Membrane</location>
    </subcellularLocation>
</comment>
<feature type="region of interest" description="Disordered" evidence="5">
    <location>
        <begin position="270"/>
        <end position="291"/>
    </location>
</feature>
<dbReference type="Pfam" id="PF00672">
    <property type="entry name" value="HAMP"/>
    <property type="match status" value="1"/>
</dbReference>
<dbReference type="CDD" id="cd06225">
    <property type="entry name" value="HAMP"/>
    <property type="match status" value="1"/>
</dbReference>
<protein>
    <submittedName>
        <fullName evidence="9">Methyl-accepting chemotaxis protein</fullName>
    </submittedName>
</protein>
<dbReference type="PRINTS" id="PR00260">
    <property type="entry name" value="CHEMTRNSDUCR"/>
</dbReference>
<evidence type="ECO:0000256" key="3">
    <source>
        <dbReference type="ARBA" id="ARBA00029447"/>
    </source>
</evidence>
<dbReference type="SMART" id="SM00304">
    <property type="entry name" value="HAMP"/>
    <property type="match status" value="2"/>
</dbReference>
<dbReference type="Proteomes" id="UP000585437">
    <property type="component" value="Unassembled WGS sequence"/>
</dbReference>
<evidence type="ECO:0000313" key="9">
    <source>
        <dbReference type="EMBL" id="MBB6510595.1"/>
    </source>
</evidence>
<dbReference type="SMART" id="SM00283">
    <property type="entry name" value="MA"/>
    <property type="match status" value="1"/>
</dbReference>
<feature type="domain" description="HAMP" evidence="8">
    <location>
        <begin position="296"/>
        <end position="343"/>
    </location>
</feature>
<accession>A0A7X0JN02</accession>
<dbReference type="GO" id="GO:0016020">
    <property type="term" value="C:membrane"/>
    <property type="evidence" value="ECO:0007669"/>
    <property type="project" value="UniProtKB-SubCell"/>
</dbReference>
<sequence length="636" mass="68904">MFKNLRIRTKILSIIIPLCLMGIAGVLFVSNNYKAADDEYSDFIAIEGSAEINMAIASQRLVAIVHDAYQVFLYDGGSPRLKRAMDDYLASKQRLFDLITDVKRKLPDQAAGVAKLEAEALAIVEVTDKAVEAGNVDRNDVAKAQLKTADDLLAATLANMRKWINDNSETITQKSDALTDKTNATIFQSLAALLTLFAFAVGFAIILIRREITGPIDKLRLRMLSLASGEVDQTIDGIARRDELGSMASAVSVFRDNALERLRLKKEADANRSLSDRERQEREEQKARDASDTKLAVDALASALRALSDGNVSYRLETPFVSHLDDLRLNFNESLEKLRSALIAVGENARGIDSGANEIRSAADDLSRRTEQQAASVEETAAALEEITTTVKDSTRRAEEAGRLVERTRHGAEKSGLVVEDAVKAMEAIERSSNEISSIIGVIDDIAFQTNLLALNAGVEAARAGEAGKGFAVVAQEVRELAQRSAKAAKEIKTLISTSGEHVQRGVRLVGETGSSLRQIVEEVRDIDRNVSAIVEAAREQATGLQEINTAVNTMDQGTQQNAAMVEQSTAASHSLAKEAASLNALLQQFDLHRDQRSSGSNVLGATAASPARALGNRITRAFGNAVPKADSWEEF</sequence>
<keyword evidence="6" id="KW-1133">Transmembrane helix</keyword>
<comment type="similarity">
    <text evidence="3">Belongs to the methyl-accepting chemotaxis (MCP) protein family.</text>
</comment>
<dbReference type="GO" id="GO:0004888">
    <property type="term" value="F:transmembrane signaling receptor activity"/>
    <property type="evidence" value="ECO:0007669"/>
    <property type="project" value="InterPro"/>
</dbReference>
<dbReference type="PROSITE" id="PS50111">
    <property type="entry name" value="CHEMOTAXIS_TRANSDUC_2"/>
    <property type="match status" value="1"/>
</dbReference>
<dbReference type="Pfam" id="PF00015">
    <property type="entry name" value="MCPsignal"/>
    <property type="match status" value="1"/>
</dbReference>
<reference evidence="9 10" key="1">
    <citation type="submission" date="2020-08" db="EMBL/GenBank/DDBJ databases">
        <title>The Agave Microbiome: Exploring the role of microbial communities in plant adaptations to desert environments.</title>
        <authorList>
            <person name="Partida-Martinez L.P."/>
        </authorList>
    </citation>
    <scope>NUCLEOTIDE SEQUENCE [LARGE SCALE GENOMIC DNA]</scope>
    <source>
        <strain evidence="9 10">AS3.12</strain>
    </source>
</reference>
<evidence type="ECO:0000313" key="10">
    <source>
        <dbReference type="Proteomes" id="UP000585437"/>
    </source>
</evidence>
<dbReference type="InterPro" id="IPR003660">
    <property type="entry name" value="HAMP_dom"/>
</dbReference>
<dbReference type="PANTHER" id="PTHR43531">
    <property type="entry name" value="PROTEIN ICFG"/>
    <property type="match status" value="1"/>
</dbReference>
<keyword evidence="2" id="KW-0145">Chemotaxis</keyword>
<dbReference type="FunFam" id="1.10.287.950:FF:000001">
    <property type="entry name" value="Methyl-accepting chemotaxis sensory transducer"/>
    <property type="match status" value="1"/>
</dbReference>
<feature type="domain" description="HAMP" evidence="8">
    <location>
        <begin position="210"/>
        <end position="263"/>
    </location>
</feature>
<dbReference type="InterPro" id="IPR004089">
    <property type="entry name" value="MCPsignal_dom"/>
</dbReference>
<comment type="caution">
    <text evidence="9">The sequence shown here is derived from an EMBL/GenBank/DDBJ whole genome shotgun (WGS) entry which is preliminary data.</text>
</comment>
<dbReference type="InterPro" id="IPR051310">
    <property type="entry name" value="MCP_chemotaxis"/>
</dbReference>
<feature type="transmembrane region" description="Helical" evidence="6">
    <location>
        <begin position="186"/>
        <end position="208"/>
    </location>
</feature>
<dbReference type="PANTHER" id="PTHR43531:SF11">
    <property type="entry name" value="METHYL-ACCEPTING CHEMOTAXIS PROTEIN 3"/>
    <property type="match status" value="1"/>
</dbReference>